<feature type="signal peptide" evidence="2">
    <location>
        <begin position="1"/>
        <end position="18"/>
    </location>
</feature>
<feature type="chain" id="PRO_5008602269" description="Secretion system C-terminal sorting domain-containing protein" evidence="2">
    <location>
        <begin position="19"/>
        <end position="107"/>
    </location>
</feature>
<proteinExistence type="predicted"/>
<sequence length="107" mass="12221">MKKIYFILLMVFSIGLYAQDTIDVNNLQNDEITGFKLYPNPAMADVVYVTTEQNSQKEVRIYDVFGELVLTDRLTTKALNISRLSPGVYVVQVTENDKSITRKLIVK</sequence>
<evidence type="ECO:0000259" key="3">
    <source>
        <dbReference type="Pfam" id="PF18962"/>
    </source>
</evidence>
<dbReference type="Proteomes" id="UP000092164">
    <property type="component" value="Unassembled WGS sequence"/>
</dbReference>
<dbReference type="STRING" id="1836467.BTR34_06550"/>
<dbReference type="OrthoDB" id="862563at2"/>
<feature type="domain" description="Secretion system C-terminal sorting" evidence="3">
    <location>
        <begin position="37"/>
        <end position="106"/>
    </location>
</feature>
<name>A0A1B7Z3F4_9FLAO</name>
<keyword evidence="1 2" id="KW-0732">Signal</keyword>
<evidence type="ECO:0000313" key="4">
    <source>
        <dbReference type="EMBL" id="OBR37262.1"/>
    </source>
</evidence>
<organism evidence="4 5">
    <name type="scientific">Maribacter hydrothermalis</name>
    <dbReference type="NCBI Taxonomy" id="1836467"/>
    <lineage>
        <taxon>Bacteria</taxon>
        <taxon>Pseudomonadati</taxon>
        <taxon>Bacteroidota</taxon>
        <taxon>Flavobacteriia</taxon>
        <taxon>Flavobacteriales</taxon>
        <taxon>Flavobacteriaceae</taxon>
        <taxon>Maribacter</taxon>
    </lineage>
</organism>
<evidence type="ECO:0000256" key="1">
    <source>
        <dbReference type="ARBA" id="ARBA00022729"/>
    </source>
</evidence>
<dbReference type="Pfam" id="PF18962">
    <property type="entry name" value="Por_Secre_tail"/>
    <property type="match status" value="1"/>
</dbReference>
<dbReference type="KEGG" id="mart:BTR34_06550"/>
<keyword evidence="5" id="KW-1185">Reference proteome</keyword>
<reference evidence="5" key="1">
    <citation type="submission" date="2016-06" db="EMBL/GenBank/DDBJ databases">
        <authorList>
            <person name="Zhan P."/>
        </authorList>
    </citation>
    <scope>NUCLEOTIDE SEQUENCE [LARGE SCALE GENOMIC DNA]</scope>
    <source>
        <strain evidence="5">T28</strain>
    </source>
</reference>
<protein>
    <recommendedName>
        <fullName evidence="3">Secretion system C-terminal sorting domain-containing protein</fullName>
    </recommendedName>
</protein>
<dbReference type="AlphaFoldDB" id="A0A1B7Z3F4"/>
<evidence type="ECO:0000256" key="2">
    <source>
        <dbReference type="SAM" id="SignalP"/>
    </source>
</evidence>
<dbReference type="NCBIfam" id="TIGR04183">
    <property type="entry name" value="Por_Secre_tail"/>
    <property type="match status" value="1"/>
</dbReference>
<accession>A0A1B7Z3F4</accession>
<comment type="caution">
    <text evidence="4">The sequence shown here is derived from an EMBL/GenBank/DDBJ whole genome shotgun (WGS) entry which is preliminary data.</text>
</comment>
<dbReference type="InterPro" id="IPR026444">
    <property type="entry name" value="Secre_tail"/>
</dbReference>
<dbReference type="RefSeq" id="WP_068485252.1">
    <property type="nucleotide sequence ID" value="NZ_CP018760.1"/>
</dbReference>
<gene>
    <name evidence="4" type="ORF">A9200_06310</name>
</gene>
<evidence type="ECO:0000313" key="5">
    <source>
        <dbReference type="Proteomes" id="UP000092164"/>
    </source>
</evidence>
<dbReference type="EMBL" id="LZFP01000034">
    <property type="protein sequence ID" value="OBR37262.1"/>
    <property type="molecule type" value="Genomic_DNA"/>
</dbReference>